<dbReference type="eggNOG" id="COG5401">
    <property type="taxonomic scope" value="Bacteria"/>
</dbReference>
<proteinExistence type="predicted"/>
<dbReference type="KEGG" id="dca:Desca_0567"/>
<dbReference type="RefSeq" id="WP_013809701.1">
    <property type="nucleotide sequence ID" value="NC_015565.1"/>
</dbReference>
<dbReference type="HOGENOM" id="CLU_080926_2_1_9"/>
<dbReference type="Pfam" id="PF10646">
    <property type="entry name" value="Germane"/>
    <property type="match status" value="1"/>
</dbReference>
<dbReference type="InterPro" id="IPR019606">
    <property type="entry name" value="GerMN"/>
</dbReference>
<organism evidence="2 3">
    <name type="scientific">Desulfotomaculum nigrificans (strain DSM 14880 / VKM B-2319 / CO-1-SRB)</name>
    <name type="common">Desulfotomaculum carboxydivorans</name>
    <dbReference type="NCBI Taxonomy" id="868595"/>
    <lineage>
        <taxon>Bacteria</taxon>
        <taxon>Bacillati</taxon>
        <taxon>Bacillota</taxon>
        <taxon>Clostridia</taxon>
        <taxon>Eubacteriales</taxon>
        <taxon>Desulfotomaculaceae</taxon>
        <taxon>Desulfotomaculum</taxon>
    </lineage>
</organism>
<keyword evidence="2" id="KW-0449">Lipoprotein</keyword>
<dbReference type="Proteomes" id="UP000009226">
    <property type="component" value="Chromosome"/>
</dbReference>
<accession>F6B7T5</accession>
<keyword evidence="3" id="KW-1185">Reference proteome</keyword>
<sequence precursor="true">MRKITVSRIVLVFVLILSLLLTGCAAGDKGNKAQDTPKPQAQTEVQTPAKEKVKVTLYFANKEADALVPVQREIDKPKDIVMALINELNNPGDYAPVLPKGTKLLSYEKSGDTITLNFNQAFANLQGTTGELIAINSVVDTITELPEFKKVKILVEGKTLTTGHAVYDQPLTRDESMIKK</sequence>
<dbReference type="PROSITE" id="PS51257">
    <property type="entry name" value="PROKAR_LIPOPROTEIN"/>
    <property type="match status" value="1"/>
</dbReference>
<reference evidence="2" key="1">
    <citation type="submission" date="2011-05" db="EMBL/GenBank/DDBJ databases">
        <title>Complete sequence of Desulfotomaculum carboxydivorans CO-1-SRB.</title>
        <authorList>
            <consortium name="US DOE Joint Genome Institute"/>
            <person name="Lucas S."/>
            <person name="Han J."/>
            <person name="Lapidus A."/>
            <person name="Cheng J.-F."/>
            <person name="Goodwin L."/>
            <person name="Pitluck S."/>
            <person name="Peters L."/>
            <person name="Mikhailova N."/>
            <person name="Lu M."/>
            <person name="Han C."/>
            <person name="Tapia R."/>
            <person name="Land M."/>
            <person name="Hauser L."/>
            <person name="Kyrpides N."/>
            <person name="Ivanova N."/>
            <person name="Pagani I."/>
            <person name="Stams A."/>
            <person name="Plugge C."/>
            <person name="Muyzer G."/>
            <person name="Kuever J."/>
            <person name="Parshina S."/>
            <person name="Ivanova A."/>
            <person name="Nazina T."/>
            <person name="Woyke T."/>
        </authorList>
    </citation>
    <scope>NUCLEOTIDE SEQUENCE [LARGE SCALE GENOMIC DNA]</scope>
    <source>
        <strain evidence="2">CO-1-SRB</strain>
    </source>
</reference>
<dbReference type="AlphaFoldDB" id="F6B7T5"/>
<dbReference type="EMBL" id="CP002736">
    <property type="protein sequence ID" value="AEF93457.1"/>
    <property type="molecule type" value="Genomic_DNA"/>
</dbReference>
<feature type="domain" description="GerMN" evidence="1">
    <location>
        <begin position="81"/>
        <end position="164"/>
    </location>
</feature>
<name>F6B7T5_DESCC</name>
<evidence type="ECO:0000313" key="2">
    <source>
        <dbReference type="EMBL" id="AEF93457.1"/>
    </source>
</evidence>
<dbReference type="SMART" id="SM00909">
    <property type="entry name" value="Germane"/>
    <property type="match status" value="1"/>
</dbReference>
<gene>
    <name evidence="2" type="ordered locus">Desca_0567</name>
</gene>
<dbReference type="STRING" id="868595.Desca_0567"/>
<evidence type="ECO:0000313" key="3">
    <source>
        <dbReference type="Proteomes" id="UP000009226"/>
    </source>
</evidence>
<protein>
    <submittedName>
        <fullName evidence="2">Lipoprotein LpqB, GerMN domain protein</fullName>
    </submittedName>
</protein>
<evidence type="ECO:0000259" key="1">
    <source>
        <dbReference type="SMART" id="SM00909"/>
    </source>
</evidence>